<name>E1YHK4_9BACT</name>
<comment type="function">
    <text evidence="5">A flexible structure which links the flagellar filament to the drive apparatus in the basal body.</text>
</comment>
<feature type="domain" description="Flagellar hook protein FlgE/F/G-like D1" evidence="9">
    <location>
        <begin position="78"/>
        <end position="140"/>
    </location>
</feature>
<sequence length="469" mass="49408">MSGLNALGNAMTVIGDNIANVNTVGFKESRVTFQDVLSQTVATTAGSAQVGRGTSLADISSSFSQGSFESTDSSTDLAIGGAGFFMVRDPGTSNNDYYTRAGEFRFDKDGNFVNPSDYIVQGWKLDEATGQDQGTITDITLSSFTSSPSETSSLSMIMNLDSSSTNNSIGANTALSALWNGSDASGEYIADTDYSYQTTLKVYDSLGSTHDVSIYFDKGETAADPVWEYIVTVNPSEDLRTITDATQQGLLARGTIEFNGTSGDISGGVNSITCSLSDGAGGWTALANTDATANGGYFTFAPEFIAGSPMNVKLDFGTRFNGSEWANDALSTTQYASASTTVFQSADGYGAGDLQAISVATDGVITGQYSNGQVLPLYRVALAKFQNEQGLYKVGGNLFSQTRLSGEPITGKPGGNGLGSLSPNSLEQSNVDLATEFVRMITTQRGYQANSKIITTIDQMLSELINLKR</sequence>
<dbReference type="InterPro" id="IPR037058">
    <property type="entry name" value="Falgellar_hook_FlgE_sf"/>
</dbReference>
<dbReference type="InterPro" id="IPR053967">
    <property type="entry name" value="LlgE_F_G-like_D1"/>
</dbReference>
<feature type="domain" description="Flagellar basal-body/hook protein C-terminal" evidence="7">
    <location>
        <begin position="424"/>
        <end position="467"/>
    </location>
</feature>
<evidence type="ECO:0000256" key="2">
    <source>
        <dbReference type="ARBA" id="ARBA00009677"/>
    </source>
</evidence>
<dbReference type="NCBIfam" id="TIGR03506">
    <property type="entry name" value="FlgEFG_subfam"/>
    <property type="match status" value="1"/>
</dbReference>
<dbReference type="PANTHER" id="PTHR30435:SF1">
    <property type="entry name" value="FLAGELLAR HOOK PROTEIN FLGE"/>
    <property type="match status" value="1"/>
</dbReference>
<evidence type="ECO:0000313" key="10">
    <source>
        <dbReference type="EMBL" id="CBX30123.1"/>
    </source>
</evidence>
<dbReference type="GO" id="GO:0009424">
    <property type="term" value="C:bacterial-type flagellum hook"/>
    <property type="evidence" value="ECO:0007669"/>
    <property type="project" value="TreeGrafter"/>
</dbReference>
<evidence type="ECO:0000259" key="6">
    <source>
        <dbReference type="Pfam" id="PF00460"/>
    </source>
</evidence>
<dbReference type="InterPro" id="IPR010930">
    <property type="entry name" value="Flg_bb/hook_C_dom"/>
</dbReference>
<feature type="domain" description="Flagellar hook protein FlgE D2" evidence="8">
    <location>
        <begin position="191"/>
        <end position="349"/>
    </location>
</feature>
<protein>
    <recommendedName>
        <fullName evidence="3 5">Flagellar hook protein FlgE</fullName>
    </recommendedName>
</protein>
<dbReference type="InterPro" id="IPR020013">
    <property type="entry name" value="Flagellar_FlgE/F/G"/>
</dbReference>
<evidence type="ECO:0000259" key="9">
    <source>
        <dbReference type="Pfam" id="PF22692"/>
    </source>
</evidence>
<dbReference type="Gene3D" id="2.60.98.20">
    <property type="entry name" value="Flagellar hook protein FlgE"/>
    <property type="match status" value="1"/>
</dbReference>
<dbReference type="GO" id="GO:0071978">
    <property type="term" value="P:bacterial-type flagellum-dependent swarming motility"/>
    <property type="evidence" value="ECO:0007669"/>
    <property type="project" value="TreeGrafter"/>
</dbReference>
<evidence type="ECO:0000256" key="1">
    <source>
        <dbReference type="ARBA" id="ARBA00004117"/>
    </source>
</evidence>
<dbReference type="InterPro" id="IPR019776">
    <property type="entry name" value="Flagellar_basal_body_rod_CS"/>
</dbReference>
<dbReference type="InterPro" id="IPR001444">
    <property type="entry name" value="Flag_bb_rod_N"/>
</dbReference>
<dbReference type="AlphaFoldDB" id="E1YHK4"/>
<proteinExistence type="inferred from homology"/>
<dbReference type="Pfam" id="PF07559">
    <property type="entry name" value="FlgE_D2"/>
    <property type="match status" value="1"/>
</dbReference>
<evidence type="ECO:0000256" key="4">
    <source>
        <dbReference type="ARBA" id="ARBA00023143"/>
    </source>
</evidence>
<evidence type="ECO:0000259" key="8">
    <source>
        <dbReference type="Pfam" id="PF07559"/>
    </source>
</evidence>
<comment type="similarity">
    <text evidence="2 5">Belongs to the flagella basal body rod proteins family.</text>
</comment>
<dbReference type="GO" id="GO:0005829">
    <property type="term" value="C:cytosol"/>
    <property type="evidence" value="ECO:0007669"/>
    <property type="project" value="TreeGrafter"/>
</dbReference>
<keyword evidence="4 5" id="KW-0975">Bacterial flagellum</keyword>
<evidence type="ECO:0000256" key="5">
    <source>
        <dbReference type="RuleBase" id="RU362116"/>
    </source>
</evidence>
<dbReference type="InterPro" id="IPR037925">
    <property type="entry name" value="FlgE/F/G-like"/>
</dbReference>
<evidence type="ECO:0000256" key="3">
    <source>
        <dbReference type="ARBA" id="ARBA00019015"/>
    </source>
</evidence>
<dbReference type="EMBL" id="FR695874">
    <property type="protein sequence ID" value="CBX30123.1"/>
    <property type="molecule type" value="Genomic_DNA"/>
</dbReference>
<dbReference type="Pfam" id="PF06429">
    <property type="entry name" value="Flg_bbr_C"/>
    <property type="match status" value="1"/>
</dbReference>
<dbReference type="Pfam" id="PF00460">
    <property type="entry name" value="Flg_bb_rod"/>
    <property type="match status" value="1"/>
</dbReference>
<dbReference type="GO" id="GO:0009425">
    <property type="term" value="C:bacterial-type flagellum basal body"/>
    <property type="evidence" value="ECO:0007669"/>
    <property type="project" value="UniProtKB-SubCell"/>
</dbReference>
<feature type="domain" description="Flagellar basal body rod protein N-terminal" evidence="6">
    <location>
        <begin position="1"/>
        <end position="27"/>
    </location>
</feature>
<gene>
    <name evidence="10" type="ORF">N47_D29320</name>
</gene>
<reference evidence="10" key="1">
    <citation type="journal article" date="2011" name="Environ. Microbiol.">
        <title>Genomic insights into the metabolic potential of the polycyclic aromatic hydrocarbon degrading sulfate-reducing Deltaproteobacterium N47.</title>
        <authorList>
            <person name="Bergmann F."/>
            <person name="Selesi D."/>
            <person name="Weinmaier T."/>
            <person name="Tischler P."/>
            <person name="Rattei T."/>
            <person name="Meckenstock R.U."/>
        </authorList>
    </citation>
    <scope>NUCLEOTIDE SEQUENCE</scope>
</reference>
<dbReference type="InterPro" id="IPR011491">
    <property type="entry name" value="FlgE_D2"/>
</dbReference>
<organism evidence="10">
    <name type="scientific">uncultured Desulfobacterium sp</name>
    <dbReference type="NCBI Taxonomy" id="201089"/>
    <lineage>
        <taxon>Bacteria</taxon>
        <taxon>Pseudomonadati</taxon>
        <taxon>Thermodesulfobacteriota</taxon>
        <taxon>Desulfobacteria</taxon>
        <taxon>Desulfobacterales</taxon>
        <taxon>Desulfobacteriaceae</taxon>
        <taxon>Desulfobacterium</taxon>
        <taxon>environmental samples</taxon>
    </lineage>
</organism>
<accession>E1YHK4</accession>
<dbReference type="PROSITE" id="PS00588">
    <property type="entry name" value="FLAGELLA_BB_ROD"/>
    <property type="match status" value="1"/>
</dbReference>
<evidence type="ECO:0000259" key="7">
    <source>
        <dbReference type="Pfam" id="PF06429"/>
    </source>
</evidence>
<dbReference type="SUPFAM" id="SSF117143">
    <property type="entry name" value="Flagellar hook protein flgE"/>
    <property type="match status" value="1"/>
</dbReference>
<comment type="subcellular location">
    <subcellularLocation>
        <location evidence="1 5">Bacterial flagellum basal body</location>
    </subcellularLocation>
</comment>
<dbReference type="PANTHER" id="PTHR30435">
    <property type="entry name" value="FLAGELLAR PROTEIN"/>
    <property type="match status" value="1"/>
</dbReference>
<dbReference type="Pfam" id="PF22692">
    <property type="entry name" value="LlgE_F_G_D1"/>
    <property type="match status" value="1"/>
</dbReference>